<keyword evidence="4 9" id="KW-0488">Methylation</keyword>
<comment type="subcellular location">
    <subcellularLocation>
        <location evidence="1 9">Cell inner membrane</location>
        <topology evidence="1 9">Single-pass membrane protein</topology>
    </subcellularLocation>
</comment>
<dbReference type="PANTHER" id="PTHR38779:SF2">
    <property type="entry name" value="TYPE II SECRETION SYSTEM PROTEIN I-RELATED"/>
    <property type="match status" value="1"/>
</dbReference>
<name>A0ABW4N4U7_9CAUL</name>
<dbReference type="NCBIfam" id="TIGR01707">
    <property type="entry name" value="gspI"/>
    <property type="match status" value="1"/>
</dbReference>
<feature type="transmembrane region" description="Helical" evidence="9">
    <location>
        <begin position="6"/>
        <end position="31"/>
    </location>
</feature>
<keyword evidence="12" id="KW-1185">Reference proteome</keyword>
<dbReference type="SUPFAM" id="SSF54523">
    <property type="entry name" value="Pili subunits"/>
    <property type="match status" value="1"/>
</dbReference>
<dbReference type="InterPro" id="IPR012902">
    <property type="entry name" value="N_methyl_site"/>
</dbReference>
<evidence type="ECO:0000256" key="3">
    <source>
        <dbReference type="ARBA" id="ARBA00022475"/>
    </source>
</evidence>
<sequence length="121" mass="12909">MRPAEQGFTLIEILVALAVLSISAVALLNLAGENTRTAAAMETRTLAAVVAENRAVEALIAPASPAVGRAGGADRLADREWRWLRLVSRTADPQILRIDVLVQAPDARRTAAEVTVFRGPQ</sequence>
<comment type="function">
    <text evidence="9">Component of the type II secretion system required for the energy-dependent secretion of extracellular factors such as proteases and toxins from the periplasm.</text>
</comment>
<dbReference type="InterPro" id="IPR003413">
    <property type="entry name" value="T2SS_GspI_C"/>
</dbReference>
<dbReference type="Gene3D" id="3.30.1300.30">
    <property type="entry name" value="GSPII I/J protein-like"/>
    <property type="match status" value="1"/>
</dbReference>
<dbReference type="PANTHER" id="PTHR38779">
    <property type="entry name" value="TYPE II SECRETION SYSTEM PROTEIN I-RELATED"/>
    <property type="match status" value="1"/>
</dbReference>
<comment type="PTM">
    <text evidence="9">Cleaved by prepilin peptidase.</text>
</comment>
<evidence type="ECO:0000313" key="11">
    <source>
        <dbReference type="EMBL" id="MFD1785026.1"/>
    </source>
</evidence>
<protein>
    <recommendedName>
        <fullName evidence="9">Type II secretion system protein I</fullName>
        <shortName evidence="9">T2SS minor pseudopilin I</shortName>
    </recommendedName>
</protein>
<evidence type="ECO:0000256" key="5">
    <source>
        <dbReference type="ARBA" id="ARBA00022519"/>
    </source>
</evidence>
<keyword evidence="8 9" id="KW-0472">Membrane</keyword>
<keyword evidence="5 9" id="KW-0997">Cell inner membrane</keyword>
<feature type="domain" description="Type II secretion system protein GspI C-terminal" evidence="10">
    <location>
        <begin position="41"/>
        <end position="117"/>
    </location>
</feature>
<gene>
    <name evidence="11" type="primary">gspI</name>
    <name evidence="11" type="ORF">ACFSC0_16610</name>
</gene>
<proteinExistence type="inferred from homology"/>
<evidence type="ECO:0000256" key="9">
    <source>
        <dbReference type="RuleBase" id="RU368030"/>
    </source>
</evidence>
<keyword evidence="3" id="KW-1003">Cell membrane</keyword>
<evidence type="ECO:0000256" key="1">
    <source>
        <dbReference type="ARBA" id="ARBA00004377"/>
    </source>
</evidence>
<dbReference type="EMBL" id="JBHUEY010000006">
    <property type="protein sequence ID" value="MFD1785026.1"/>
    <property type="molecule type" value="Genomic_DNA"/>
</dbReference>
<comment type="subunit">
    <text evidence="9">Type II secretion is composed of four main components: the outer membrane complex, the inner membrane complex, the cytoplasmic secretion ATPase and the periplasm-spanning pseudopilus.</text>
</comment>
<organism evidence="11 12">
    <name type="scientific">Phenylobacterium terrae</name>
    <dbReference type="NCBI Taxonomy" id="2665495"/>
    <lineage>
        <taxon>Bacteria</taxon>
        <taxon>Pseudomonadati</taxon>
        <taxon>Pseudomonadota</taxon>
        <taxon>Alphaproteobacteria</taxon>
        <taxon>Caulobacterales</taxon>
        <taxon>Caulobacteraceae</taxon>
        <taxon>Phenylobacterium</taxon>
    </lineage>
</organism>
<evidence type="ECO:0000259" key="10">
    <source>
        <dbReference type="Pfam" id="PF02501"/>
    </source>
</evidence>
<comment type="caution">
    <text evidence="11">The sequence shown here is derived from an EMBL/GenBank/DDBJ whole genome shotgun (WGS) entry which is preliminary data.</text>
</comment>
<evidence type="ECO:0000256" key="2">
    <source>
        <dbReference type="ARBA" id="ARBA00008358"/>
    </source>
</evidence>
<evidence type="ECO:0000256" key="6">
    <source>
        <dbReference type="ARBA" id="ARBA00022692"/>
    </source>
</evidence>
<dbReference type="Proteomes" id="UP001597237">
    <property type="component" value="Unassembled WGS sequence"/>
</dbReference>
<comment type="similarity">
    <text evidence="2 9">Belongs to the GSP I family.</text>
</comment>
<dbReference type="PROSITE" id="PS00409">
    <property type="entry name" value="PROKAR_NTER_METHYL"/>
    <property type="match status" value="1"/>
</dbReference>
<keyword evidence="6 9" id="KW-0812">Transmembrane</keyword>
<keyword evidence="7 9" id="KW-1133">Transmembrane helix</keyword>
<evidence type="ECO:0000313" key="12">
    <source>
        <dbReference type="Proteomes" id="UP001597237"/>
    </source>
</evidence>
<dbReference type="Pfam" id="PF07963">
    <property type="entry name" value="N_methyl"/>
    <property type="match status" value="1"/>
</dbReference>
<dbReference type="RefSeq" id="WP_377281983.1">
    <property type="nucleotide sequence ID" value="NZ_JBHRSI010000005.1"/>
</dbReference>
<evidence type="ECO:0000256" key="4">
    <source>
        <dbReference type="ARBA" id="ARBA00022481"/>
    </source>
</evidence>
<reference evidence="12" key="1">
    <citation type="journal article" date="2019" name="Int. J. Syst. Evol. Microbiol.">
        <title>The Global Catalogue of Microorganisms (GCM) 10K type strain sequencing project: providing services to taxonomists for standard genome sequencing and annotation.</title>
        <authorList>
            <consortium name="The Broad Institute Genomics Platform"/>
            <consortium name="The Broad Institute Genome Sequencing Center for Infectious Disease"/>
            <person name="Wu L."/>
            <person name="Ma J."/>
        </authorList>
    </citation>
    <scope>NUCLEOTIDE SEQUENCE [LARGE SCALE GENOMIC DNA]</scope>
    <source>
        <strain evidence="12">DFY28</strain>
    </source>
</reference>
<dbReference type="Pfam" id="PF02501">
    <property type="entry name" value="T2SSI"/>
    <property type="match status" value="1"/>
</dbReference>
<evidence type="ECO:0000256" key="7">
    <source>
        <dbReference type="ARBA" id="ARBA00022989"/>
    </source>
</evidence>
<accession>A0ABW4N4U7</accession>
<dbReference type="NCBIfam" id="TIGR02532">
    <property type="entry name" value="IV_pilin_GFxxxE"/>
    <property type="match status" value="1"/>
</dbReference>
<dbReference type="InterPro" id="IPR045584">
    <property type="entry name" value="Pilin-like"/>
</dbReference>
<evidence type="ECO:0000256" key="8">
    <source>
        <dbReference type="ARBA" id="ARBA00023136"/>
    </source>
</evidence>
<dbReference type="InterPro" id="IPR010052">
    <property type="entry name" value="T2SS_protein-GspI"/>
</dbReference>